<reference evidence="7 8" key="1">
    <citation type="submission" date="2024-04" db="EMBL/GenBank/DDBJ databases">
        <title>Draft genome sequence of Pseudophaeobacter arcticus NBRC 116598.</title>
        <authorList>
            <person name="Miyakawa T."/>
            <person name="Kusuya Y."/>
            <person name="Miura T."/>
        </authorList>
    </citation>
    <scope>NUCLEOTIDE SEQUENCE [LARGE SCALE GENOMIC DNA]</scope>
    <source>
        <strain evidence="7 8">SU-CL00105</strain>
    </source>
</reference>
<evidence type="ECO:0000256" key="5">
    <source>
        <dbReference type="RuleBase" id="RU000356"/>
    </source>
</evidence>
<dbReference type="CDD" id="cd01040">
    <property type="entry name" value="Mb-like"/>
    <property type="match status" value="1"/>
</dbReference>
<evidence type="ECO:0000259" key="6">
    <source>
        <dbReference type="PROSITE" id="PS01033"/>
    </source>
</evidence>
<dbReference type="Proteomes" id="UP001441944">
    <property type="component" value="Unassembled WGS sequence"/>
</dbReference>
<accession>A0ABQ0AFS8</accession>
<protein>
    <recommendedName>
        <fullName evidence="6">Globin domain-containing protein</fullName>
    </recommendedName>
</protein>
<dbReference type="Gene3D" id="1.10.490.10">
    <property type="entry name" value="Globins"/>
    <property type="match status" value="1"/>
</dbReference>
<dbReference type="InterPro" id="IPR000971">
    <property type="entry name" value="Globin"/>
</dbReference>
<dbReference type="EMBL" id="BAABWU010000001">
    <property type="protein sequence ID" value="GAA6194735.1"/>
    <property type="molecule type" value="Genomic_DNA"/>
</dbReference>
<dbReference type="PROSITE" id="PS01033">
    <property type="entry name" value="GLOBIN"/>
    <property type="match status" value="1"/>
</dbReference>
<feature type="domain" description="Globin" evidence="6">
    <location>
        <begin position="1"/>
        <end position="135"/>
    </location>
</feature>
<comment type="caution">
    <text evidence="7">The sequence shown here is derived from an EMBL/GenBank/DDBJ whole genome shotgun (WGS) entry which is preliminary data.</text>
</comment>
<name>A0ABQ0AFS8_9RHOB</name>
<dbReference type="RefSeq" id="WP_348154134.1">
    <property type="nucleotide sequence ID" value="NZ_BAABWU010000001.1"/>
</dbReference>
<comment type="similarity">
    <text evidence="5">Belongs to the globin family.</text>
</comment>
<evidence type="ECO:0000256" key="1">
    <source>
        <dbReference type="ARBA" id="ARBA00022617"/>
    </source>
</evidence>
<evidence type="ECO:0000256" key="3">
    <source>
        <dbReference type="ARBA" id="ARBA00022723"/>
    </source>
</evidence>
<evidence type="ECO:0000313" key="8">
    <source>
        <dbReference type="Proteomes" id="UP001441944"/>
    </source>
</evidence>
<keyword evidence="2 5" id="KW-0561">Oxygen transport</keyword>
<keyword evidence="1 5" id="KW-0349">Heme</keyword>
<dbReference type="PANTHER" id="PTHR43396">
    <property type="entry name" value="FLAVOHEMOPROTEIN"/>
    <property type="match status" value="1"/>
</dbReference>
<dbReference type="InterPro" id="IPR009050">
    <property type="entry name" value="Globin-like_sf"/>
</dbReference>
<proteinExistence type="inferred from homology"/>
<keyword evidence="3" id="KW-0479">Metal-binding</keyword>
<dbReference type="Pfam" id="PF00042">
    <property type="entry name" value="Globin"/>
    <property type="match status" value="1"/>
</dbReference>
<organism evidence="7 8">
    <name type="scientific">Pseudophaeobacter arcticus</name>
    <dbReference type="NCBI Taxonomy" id="385492"/>
    <lineage>
        <taxon>Bacteria</taxon>
        <taxon>Pseudomonadati</taxon>
        <taxon>Pseudomonadota</taxon>
        <taxon>Alphaproteobacteria</taxon>
        <taxon>Rhodobacterales</taxon>
        <taxon>Paracoccaceae</taxon>
        <taxon>Pseudophaeobacter</taxon>
    </lineage>
</organism>
<evidence type="ECO:0000256" key="2">
    <source>
        <dbReference type="ARBA" id="ARBA00022621"/>
    </source>
</evidence>
<keyword evidence="8" id="KW-1185">Reference proteome</keyword>
<sequence length="143" mass="16133">MEANACKTLVLRSLESDRMDLDTFIPAFYQRLFEVCPEARAIFPTDTARLEAKILASLTHLAEALESTERLDGILMKLGNMHRKMEISDAHFGQFISSFTSTLAAILGSEWSQDTEEAWTQFLRFVAKRMSFFAASEPAGEVF</sequence>
<dbReference type="PANTHER" id="PTHR43396:SF3">
    <property type="entry name" value="FLAVOHEMOPROTEIN"/>
    <property type="match status" value="1"/>
</dbReference>
<dbReference type="InterPro" id="IPR012292">
    <property type="entry name" value="Globin/Proto"/>
</dbReference>
<dbReference type="SUPFAM" id="SSF46458">
    <property type="entry name" value="Globin-like"/>
    <property type="match status" value="1"/>
</dbReference>
<dbReference type="InterPro" id="IPR044399">
    <property type="entry name" value="Mb-like_M"/>
</dbReference>
<keyword evidence="5" id="KW-0813">Transport</keyword>
<keyword evidence="4" id="KW-0408">Iron</keyword>
<gene>
    <name evidence="7" type="ORF">NBRC116598_01790</name>
</gene>
<evidence type="ECO:0000313" key="7">
    <source>
        <dbReference type="EMBL" id="GAA6194735.1"/>
    </source>
</evidence>
<evidence type="ECO:0000256" key="4">
    <source>
        <dbReference type="ARBA" id="ARBA00023004"/>
    </source>
</evidence>